<sequence length="61" mass="6711">MVVHKSPSVLSGRRVFAVELHRQGYDVAHIHHMLGNRTLETTQKLLTTDPVSMGAIAANAF</sequence>
<accession>A0ABQ1JWJ6</accession>
<name>A0ABQ1JWJ6_9GAMM</name>
<protein>
    <recommendedName>
        <fullName evidence="3">Integrase</fullName>
    </recommendedName>
</protein>
<gene>
    <name evidence="1" type="ORF">GCM10011607_41230</name>
</gene>
<dbReference type="RefSeq" id="WP_223417394.1">
    <property type="nucleotide sequence ID" value="NZ_BMII01000065.1"/>
</dbReference>
<dbReference type="Proteomes" id="UP000617555">
    <property type="component" value="Unassembled WGS sequence"/>
</dbReference>
<keyword evidence="2" id="KW-1185">Reference proteome</keyword>
<dbReference type="EMBL" id="BMII01000065">
    <property type="protein sequence ID" value="GGB76737.1"/>
    <property type="molecule type" value="Genomic_DNA"/>
</dbReference>
<evidence type="ECO:0000313" key="1">
    <source>
        <dbReference type="EMBL" id="GGB76737.1"/>
    </source>
</evidence>
<evidence type="ECO:0008006" key="3">
    <source>
        <dbReference type="Google" id="ProtNLM"/>
    </source>
</evidence>
<evidence type="ECO:0000313" key="2">
    <source>
        <dbReference type="Proteomes" id="UP000617555"/>
    </source>
</evidence>
<reference evidence="2" key="1">
    <citation type="journal article" date="2019" name="Int. J. Syst. Evol. Microbiol.">
        <title>The Global Catalogue of Microorganisms (GCM) 10K type strain sequencing project: providing services to taxonomists for standard genome sequencing and annotation.</title>
        <authorList>
            <consortium name="The Broad Institute Genomics Platform"/>
            <consortium name="The Broad Institute Genome Sequencing Center for Infectious Disease"/>
            <person name="Wu L."/>
            <person name="Ma J."/>
        </authorList>
    </citation>
    <scope>NUCLEOTIDE SEQUENCE [LARGE SCALE GENOMIC DNA]</scope>
    <source>
        <strain evidence="2">CGMCC 1.15339</strain>
    </source>
</reference>
<organism evidence="1 2">
    <name type="scientific">Shewanella inventionis</name>
    <dbReference type="NCBI Taxonomy" id="1738770"/>
    <lineage>
        <taxon>Bacteria</taxon>
        <taxon>Pseudomonadati</taxon>
        <taxon>Pseudomonadota</taxon>
        <taxon>Gammaproteobacteria</taxon>
        <taxon>Alteromonadales</taxon>
        <taxon>Shewanellaceae</taxon>
        <taxon>Shewanella</taxon>
    </lineage>
</organism>
<dbReference type="InterPro" id="IPR011010">
    <property type="entry name" value="DNA_brk_join_enz"/>
</dbReference>
<comment type="caution">
    <text evidence="1">The sequence shown here is derived from an EMBL/GenBank/DDBJ whole genome shotgun (WGS) entry which is preliminary data.</text>
</comment>
<dbReference type="SUPFAM" id="SSF56349">
    <property type="entry name" value="DNA breaking-rejoining enzymes"/>
    <property type="match status" value="1"/>
</dbReference>
<proteinExistence type="predicted"/>